<evidence type="ECO:0000313" key="11">
    <source>
        <dbReference type="EMBL" id="BCZ84457.1"/>
    </source>
</evidence>
<dbReference type="CDD" id="cd18774">
    <property type="entry name" value="PDC2_HK_sensor"/>
    <property type="match status" value="1"/>
</dbReference>
<sequence length="478" mass="51173">MEERKDDLMHATEIALGVVKALAAESASATMSEAQAKAKALEILRNSRYGEDGYFTILDSRPVILMHPIHPEMNGKDASGYRDPDGAYVFRDFVHAVGPRGNGFTEFSFPRPGAREASRKISYQLRYAPWDWIISTGLYVDDIDTEFRAALYRSLGWLVVAAALLSAAVVALNRNLMRSLGGEPSYAAEIADRIASNDLTAVVNVARGDSSSLLFSMRRMQAELTGTIRTISRSSDAIASSAHQLAAGNRDLSQRTEEQAASLEETAASMEQLTATVTQNAENSHQASRLAEDAMRAAEHAGSIVDQVVGTMNEINADSGKMATIVDIIEDIAFQTNILALNAAVEAARAGALGRGFAVVASEVRSLAQRSSGASKEIRELISDSVHRVQTGTRYVQQAGSAMGGITTEVKRVTGIMTEIASASQEQSKGIGQVSEAVTQMDKVTQQNAAMVEEAAAASRSLESLAHDLNAAISIFKL</sequence>
<dbReference type="Pfam" id="PF00015">
    <property type="entry name" value="MCPsignal"/>
    <property type="match status" value="1"/>
</dbReference>
<comment type="subcellular location">
    <subcellularLocation>
        <location evidence="1">Cell membrane</location>
        <topology evidence="1">Multi-pass membrane protein</topology>
    </subcellularLocation>
</comment>
<evidence type="ECO:0000256" key="9">
    <source>
        <dbReference type="SAM" id="Phobius"/>
    </source>
</evidence>
<dbReference type="Gene3D" id="3.30.450.20">
    <property type="entry name" value="PAS domain"/>
    <property type="match status" value="1"/>
</dbReference>
<protein>
    <submittedName>
        <fullName evidence="11">Methyl-accepting chemotaxis protein</fullName>
    </submittedName>
</protein>
<evidence type="ECO:0000256" key="1">
    <source>
        <dbReference type="ARBA" id="ARBA00004651"/>
    </source>
</evidence>
<evidence type="ECO:0000259" key="10">
    <source>
        <dbReference type="PROSITE" id="PS50111"/>
    </source>
</evidence>
<evidence type="ECO:0000256" key="2">
    <source>
        <dbReference type="ARBA" id="ARBA00022475"/>
    </source>
</evidence>
<dbReference type="InterPro" id="IPR004089">
    <property type="entry name" value="MCPsignal_dom"/>
</dbReference>
<dbReference type="Pfam" id="PF17200">
    <property type="entry name" value="sCache_2"/>
    <property type="match status" value="1"/>
</dbReference>
<dbReference type="Gene3D" id="1.10.287.950">
    <property type="entry name" value="Methyl-accepting chemotaxis protein"/>
    <property type="match status" value="1"/>
</dbReference>
<dbReference type="Proteomes" id="UP001319874">
    <property type="component" value="Chromosome 4"/>
</dbReference>
<evidence type="ECO:0000256" key="6">
    <source>
        <dbReference type="ARBA" id="ARBA00023136"/>
    </source>
</evidence>
<evidence type="ECO:0000256" key="3">
    <source>
        <dbReference type="ARBA" id="ARBA00022481"/>
    </source>
</evidence>
<evidence type="ECO:0000256" key="7">
    <source>
        <dbReference type="ARBA" id="ARBA00029447"/>
    </source>
</evidence>
<gene>
    <name evidence="11" type="ORF">PTKU64_81320</name>
</gene>
<reference evidence="11 12" key="1">
    <citation type="journal article" date="2022" name="Front. Microbiol.">
        <title>Identification and characterization of a novel class of self-sufficient cytochrome P450 hydroxylase involved in cyclohexanecarboxylate degradation in Paraburkholderia terrae strain KU-64.</title>
        <authorList>
            <person name="Yamamoto T."/>
            <person name="Hasegawa Y."/>
            <person name="Iwaki H."/>
        </authorList>
    </citation>
    <scope>NUCLEOTIDE SEQUENCE [LARGE SCALE GENOMIC DNA]</scope>
    <source>
        <strain evidence="11 12">KU-64</strain>
    </source>
</reference>
<feature type="domain" description="Methyl-accepting transducer" evidence="10">
    <location>
        <begin position="234"/>
        <end position="463"/>
    </location>
</feature>
<comment type="similarity">
    <text evidence="7">Belongs to the methyl-accepting chemotaxis (MCP) protein family.</text>
</comment>
<dbReference type="PANTHER" id="PTHR43531:SF14">
    <property type="entry name" value="METHYL-ACCEPTING CHEMOTAXIS PROTEIN I-RELATED"/>
    <property type="match status" value="1"/>
</dbReference>
<keyword evidence="5 9" id="KW-1133">Transmembrane helix</keyword>
<dbReference type="InterPro" id="IPR004090">
    <property type="entry name" value="Chemotax_Me-accpt_rcpt"/>
</dbReference>
<evidence type="ECO:0000256" key="4">
    <source>
        <dbReference type="ARBA" id="ARBA00022692"/>
    </source>
</evidence>
<proteinExistence type="inferred from homology"/>
<dbReference type="InterPro" id="IPR004091">
    <property type="entry name" value="Chemotax_Me-accpt_rcpt_Me-site"/>
</dbReference>
<dbReference type="SMART" id="SM01049">
    <property type="entry name" value="Cache_2"/>
    <property type="match status" value="1"/>
</dbReference>
<dbReference type="SUPFAM" id="SSF58104">
    <property type="entry name" value="Methyl-accepting chemotaxis protein (MCP) signaling domain"/>
    <property type="match status" value="1"/>
</dbReference>
<keyword evidence="3" id="KW-0488">Methylation</keyword>
<dbReference type="InterPro" id="IPR051310">
    <property type="entry name" value="MCP_chemotaxis"/>
</dbReference>
<evidence type="ECO:0000313" key="12">
    <source>
        <dbReference type="Proteomes" id="UP001319874"/>
    </source>
</evidence>
<dbReference type="InterPro" id="IPR033480">
    <property type="entry name" value="sCache_2"/>
</dbReference>
<dbReference type="PANTHER" id="PTHR43531">
    <property type="entry name" value="PROTEIN ICFG"/>
    <property type="match status" value="1"/>
</dbReference>
<keyword evidence="2" id="KW-1003">Cell membrane</keyword>
<name>A0ABN6JU15_9BURK</name>
<dbReference type="PRINTS" id="PR00260">
    <property type="entry name" value="CHEMTRNSDUCR"/>
</dbReference>
<keyword evidence="8" id="KW-0807">Transducer</keyword>
<dbReference type="PROSITE" id="PS00538">
    <property type="entry name" value="CHEMOTAXIS_TRANSDUC_1"/>
    <property type="match status" value="1"/>
</dbReference>
<keyword evidence="4 9" id="KW-0812">Transmembrane</keyword>
<dbReference type="EMBL" id="AP024958">
    <property type="protein sequence ID" value="BCZ84457.1"/>
    <property type="molecule type" value="Genomic_DNA"/>
</dbReference>
<evidence type="ECO:0000256" key="5">
    <source>
        <dbReference type="ARBA" id="ARBA00022989"/>
    </source>
</evidence>
<keyword evidence="12" id="KW-1185">Reference proteome</keyword>
<evidence type="ECO:0000256" key="8">
    <source>
        <dbReference type="PROSITE-ProRule" id="PRU00284"/>
    </source>
</evidence>
<dbReference type="PROSITE" id="PS50111">
    <property type="entry name" value="CHEMOTAXIS_TRANSDUC_2"/>
    <property type="match status" value="1"/>
</dbReference>
<accession>A0ABN6JU15</accession>
<keyword evidence="6 9" id="KW-0472">Membrane</keyword>
<dbReference type="SMART" id="SM00283">
    <property type="entry name" value="MA"/>
    <property type="match status" value="1"/>
</dbReference>
<feature type="transmembrane region" description="Helical" evidence="9">
    <location>
        <begin position="155"/>
        <end position="172"/>
    </location>
</feature>
<organism evidence="11 12">
    <name type="scientific">Paraburkholderia terrae</name>
    <dbReference type="NCBI Taxonomy" id="311230"/>
    <lineage>
        <taxon>Bacteria</taxon>
        <taxon>Pseudomonadati</taxon>
        <taxon>Pseudomonadota</taxon>
        <taxon>Betaproteobacteria</taxon>
        <taxon>Burkholderiales</taxon>
        <taxon>Burkholderiaceae</taxon>
        <taxon>Paraburkholderia</taxon>
    </lineage>
</organism>